<dbReference type="VEuPathDB" id="FungiDB:SPPG_03255"/>
<dbReference type="GeneID" id="27686786"/>
<dbReference type="PROSITE" id="PS00527">
    <property type="entry name" value="RIBOSOMAL_S14"/>
    <property type="match status" value="1"/>
</dbReference>
<dbReference type="PANTHER" id="PTHR19836">
    <property type="entry name" value="30S RIBOSOMAL PROTEIN S14"/>
    <property type="match status" value="1"/>
</dbReference>
<sequence length="102" mass="11719">MPLSNIIRDKLTRLCVAENEITREALRLIARDKSGKYTLNDRIRAQLELQKLPKYSRPTAVHNRCVESGKTRGHVTDFKVSRIVFRERALAGEIPGVKKSCW</sequence>
<dbReference type="Gene3D" id="1.10.287.1480">
    <property type="match status" value="1"/>
</dbReference>
<keyword evidence="2" id="KW-0689">Ribosomal protein</keyword>
<reference evidence="4 5" key="1">
    <citation type="submission" date="2009-08" db="EMBL/GenBank/DDBJ databases">
        <title>The Genome Sequence of Spizellomyces punctatus strain DAOM BR117.</title>
        <authorList>
            <consortium name="The Broad Institute Genome Sequencing Platform"/>
            <person name="Russ C."/>
            <person name="Cuomo C."/>
            <person name="Shea T."/>
            <person name="Young S.K."/>
            <person name="Zeng Q."/>
            <person name="Koehrsen M."/>
            <person name="Haas B."/>
            <person name="Borodovsky M."/>
            <person name="Guigo R."/>
            <person name="Alvarado L."/>
            <person name="Berlin A."/>
            <person name="Bochicchio J."/>
            <person name="Borenstein D."/>
            <person name="Chapman S."/>
            <person name="Chen Z."/>
            <person name="Engels R."/>
            <person name="Freedman E."/>
            <person name="Gellesch M."/>
            <person name="Goldberg J."/>
            <person name="Griggs A."/>
            <person name="Gujja S."/>
            <person name="Heiman D."/>
            <person name="Hepburn T."/>
            <person name="Howarth C."/>
            <person name="Jen D."/>
            <person name="Larson L."/>
            <person name="Lewis B."/>
            <person name="Mehta T."/>
            <person name="Park D."/>
            <person name="Pearson M."/>
            <person name="Roberts A."/>
            <person name="Saif S."/>
            <person name="Shenoy N."/>
            <person name="Sisk P."/>
            <person name="Stolte C."/>
            <person name="Sykes S."/>
            <person name="Thomson T."/>
            <person name="Walk T."/>
            <person name="White J."/>
            <person name="Yandava C."/>
            <person name="Burger G."/>
            <person name="Gray M.W."/>
            <person name="Holland P.W.H."/>
            <person name="King N."/>
            <person name="Lang F.B.F."/>
            <person name="Roger A.J."/>
            <person name="Ruiz-Trillo I."/>
            <person name="Lander E."/>
            <person name="Nusbaum C."/>
        </authorList>
    </citation>
    <scope>NUCLEOTIDE SEQUENCE [LARGE SCALE GENOMIC DNA]</scope>
    <source>
        <strain evidence="4 5">DAOM BR117</strain>
    </source>
</reference>
<name>A0A0L0HJ07_SPIPD</name>
<dbReference type="InterPro" id="IPR001209">
    <property type="entry name" value="Ribosomal_uS14"/>
</dbReference>
<evidence type="ECO:0000313" key="4">
    <source>
        <dbReference type="EMBL" id="KND01451.1"/>
    </source>
</evidence>
<dbReference type="InterPro" id="IPR018271">
    <property type="entry name" value="Ribosomal_uS14_CS"/>
</dbReference>
<organism evidence="4 5">
    <name type="scientific">Spizellomyces punctatus (strain DAOM BR117)</name>
    <dbReference type="NCBI Taxonomy" id="645134"/>
    <lineage>
        <taxon>Eukaryota</taxon>
        <taxon>Fungi</taxon>
        <taxon>Fungi incertae sedis</taxon>
        <taxon>Chytridiomycota</taxon>
        <taxon>Chytridiomycota incertae sedis</taxon>
        <taxon>Chytridiomycetes</taxon>
        <taxon>Spizellomycetales</taxon>
        <taxon>Spizellomycetaceae</taxon>
        <taxon>Spizellomyces</taxon>
    </lineage>
</organism>
<dbReference type="RefSeq" id="XP_016609490.1">
    <property type="nucleotide sequence ID" value="XM_016751528.1"/>
</dbReference>
<keyword evidence="5" id="KW-1185">Reference proteome</keyword>
<dbReference type="AlphaFoldDB" id="A0A0L0HJ07"/>
<dbReference type="STRING" id="645134.A0A0L0HJ07"/>
<dbReference type="FunFam" id="1.10.287.1480:FF:000001">
    <property type="entry name" value="30S ribosomal protein S14"/>
    <property type="match status" value="1"/>
</dbReference>
<evidence type="ECO:0000256" key="3">
    <source>
        <dbReference type="ARBA" id="ARBA00023274"/>
    </source>
</evidence>
<dbReference type="PANTHER" id="PTHR19836:SF19">
    <property type="entry name" value="SMALL RIBOSOMAL SUBUNIT PROTEIN US14M"/>
    <property type="match status" value="1"/>
</dbReference>
<evidence type="ECO:0000256" key="1">
    <source>
        <dbReference type="ARBA" id="ARBA00009083"/>
    </source>
</evidence>
<gene>
    <name evidence="4" type="ORF">SPPG_03255</name>
</gene>
<dbReference type="eggNOG" id="KOG1741">
    <property type="taxonomic scope" value="Eukaryota"/>
</dbReference>
<dbReference type="OMA" id="FGLCRNQ"/>
<dbReference type="GO" id="GO:0006412">
    <property type="term" value="P:translation"/>
    <property type="evidence" value="ECO:0007669"/>
    <property type="project" value="InterPro"/>
</dbReference>
<comment type="similarity">
    <text evidence="1">Belongs to the universal ribosomal protein uS14 family.</text>
</comment>
<dbReference type="GO" id="GO:0005763">
    <property type="term" value="C:mitochondrial small ribosomal subunit"/>
    <property type="evidence" value="ECO:0007669"/>
    <property type="project" value="EnsemblFungi"/>
</dbReference>
<dbReference type="NCBIfam" id="NF006477">
    <property type="entry name" value="PRK08881.1"/>
    <property type="match status" value="1"/>
</dbReference>
<evidence type="ECO:0008006" key="6">
    <source>
        <dbReference type="Google" id="ProtNLM"/>
    </source>
</evidence>
<accession>A0A0L0HJ07</accession>
<protein>
    <recommendedName>
        <fullName evidence="6">Ribosomal protein S14</fullName>
    </recommendedName>
</protein>
<evidence type="ECO:0000256" key="2">
    <source>
        <dbReference type="ARBA" id="ARBA00022980"/>
    </source>
</evidence>
<evidence type="ECO:0000313" key="5">
    <source>
        <dbReference type="Proteomes" id="UP000053201"/>
    </source>
</evidence>
<dbReference type="EMBL" id="KQ257454">
    <property type="protein sequence ID" value="KND01451.1"/>
    <property type="molecule type" value="Genomic_DNA"/>
</dbReference>
<dbReference type="Proteomes" id="UP000053201">
    <property type="component" value="Unassembled WGS sequence"/>
</dbReference>
<dbReference type="OrthoDB" id="413436at2759"/>
<proteinExistence type="inferred from homology"/>
<dbReference type="GO" id="GO:0003735">
    <property type="term" value="F:structural constituent of ribosome"/>
    <property type="evidence" value="ECO:0007669"/>
    <property type="project" value="EnsemblFungi"/>
</dbReference>
<keyword evidence="3" id="KW-0687">Ribonucleoprotein</keyword>
<dbReference type="Pfam" id="PF00253">
    <property type="entry name" value="Ribosomal_S14"/>
    <property type="match status" value="1"/>
</dbReference>
<dbReference type="InParanoid" id="A0A0L0HJ07"/>
<dbReference type="SUPFAM" id="SSF57716">
    <property type="entry name" value="Glucocorticoid receptor-like (DNA-binding domain)"/>
    <property type="match status" value="1"/>
</dbReference>
<dbReference type="FunCoup" id="A0A0L0HJ07">
    <property type="interactions" value="204"/>
</dbReference>